<organism evidence="1 2">
    <name type="scientific">Aureococcus anophagefferens</name>
    <name type="common">Harmful bloom alga</name>
    <dbReference type="NCBI Taxonomy" id="44056"/>
    <lineage>
        <taxon>Eukaryota</taxon>
        <taxon>Sar</taxon>
        <taxon>Stramenopiles</taxon>
        <taxon>Ochrophyta</taxon>
        <taxon>Pelagophyceae</taxon>
        <taxon>Pelagomonadales</taxon>
        <taxon>Pelagomonadaceae</taxon>
        <taxon>Aureococcus</taxon>
    </lineage>
</organism>
<sequence length="202" mass="23044">MVILSSDERFADPPLSATAYSWRQDDSWKTDKHLCLEKVKENGLYLATAAEEMRSNRRIVLAAVKSDGHALNVASEALKNDEEIVFAAIEQDGDSLSFAGDTLRNRKDVLEAALGRPFLTKEEMDQAARETEKYCEKFETWEWKQGVKKALEEAGFPQRSNEIDYSSWKDKYKPQVKGRRHLKNNFEDGLEEEETNGFGGDE</sequence>
<evidence type="ECO:0000313" key="1">
    <source>
        <dbReference type="EMBL" id="KAK7248443.1"/>
    </source>
</evidence>
<reference evidence="1 2" key="1">
    <citation type="submission" date="2024-03" db="EMBL/GenBank/DDBJ databases">
        <title>Aureococcus anophagefferens CCMP1851 and Kratosvirus quantuckense: Draft genome of a second virus-susceptible host strain in the model system.</title>
        <authorList>
            <person name="Chase E."/>
            <person name="Truchon A.R."/>
            <person name="Schepens W."/>
            <person name="Wilhelm S.W."/>
        </authorList>
    </citation>
    <scope>NUCLEOTIDE SEQUENCE [LARGE SCALE GENOMIC DNA]</scope>
    <source>
        <strain evidence="1 2">CCMP1851</strain>
    </source>
</reference>
<proteinExistence type="predicted"/>
<protein>
    <submittedName>
        <fullName evidence="1">Uncharacterized protein</fullName>
    </submittedName>
</protein>
<evidence type="ECO:0000313" key="2">
    <source>
        <dbReference type="Proteomes" id="UP001363151"/>
    </source>
</evidence>
<dbReference type="InterPro" id="IPR025197">
    <property type="entry name" value="DUF4116"/>
</dbReference>
<dbReference type="EMBL" id="JBBJCI010000099">
    <property type="protein sequence ID" value="KAK7248443.1"/>
    <property type="molecule type" value="Genomic_DNA"/>
</dbReference>
<comment type="caution">
    <text evidence="1">The sequence shown here is derived from an EMBL/GenBank/DDBJ whole genome shotgun (WGS) entry which is preliminary data.</text>
</comment>
<keyword evidence="2" id="KW-1185">Reference proteome</keyword>
<dbReference type="KEGG" id="aaf:AURANDRAFT_62383"/>
<gene>
    <name evidence="1" type="ORF">SO694_0039803</name>
</gene>
<dbReference type="Pfam" id="PF13475">
    <property type="entry name" value="DUF4116"/>
    <property type="match status" value="1"/>
</dbReference>
<name>A0ABR1G663_AURAN</name>
<accession>A0ABR1G663</accession>
<dbReference type="Proteomes" id="UP001363151">
    <property type="component" value="Unassembled WGS sequence"/>
</dbReference>